<accession>A0A1I4QMF6</accession>
<keyword evidence="4" id="KW-1185">Reference proteome</keyword>
<name>A0A1I4QMF6_9FIRM</name>
<proteinExistence type="predicted"/>
<dbReference type="STRING" id="1123291.SAMN04490355_11132"/>
<dbReference type="InterPro" id="IPR052380">
    <property type="entry name" value="Viral_DNA_packaging_terminase"/>
</dbReference>
<dbReference type="Gene3D" id="3.30.420.280">
    <property type="match status" value="1"/>
</dbReference>
<feature type="domain" description="Phage terminase large subunit N-terminal" evidence="1">
    <location>
        <begin position="33"/>
        <end position="234"/>
    </location>
</feature>
<evidence type="ECO:0000313" key="4">
    <source>
        <dbReference type="Proteomes" id="UP000199520"/>
    </source>
</evidence>
<dbReference type="Pfam" id="PF17288">
    <property type="entry name" value="Terminase_3C"/>
    <property type="match status" value="1"/>
</dbReference>
<dbReference type="InterPro" id="IPR035413">
    <property type="entry name" value="Terminase_L_C"/>
</dbReference>
<dbReference type="InterPro" id="IPR027417">
    <property type="entry name" value="P-loop_NTPase"/>
</dbReference>
<dbReference type="EMBL" id="FOTS01000113">
    <property type="protein sequence ID" value="SFM41227.1"/>
    <property type="molecule type" value="Genomic_DNA"/>
</dbReference>
<sequence>MSTISLETKQIKFSDLISPGFHDLFWDLQDSLHTHYFLKGGRGSTKSSFVSLYIVTEIMRDPDANAIIYRTFGSTLHDSVYEQINWAINELEVSEHWKVNLNPLRLTYIPTGQKILFKGLDDPKKQKSTKLAKGYFKFIWFEEADQFSGMEAIRSVLQTLMRSEFHSFVFYTYNPPKSIQSWINTEVTYTRDDRFIHHSTYLQVPRHWLGEQFISEAEHLKKVNLAAYEHEYMGAVTGTGGEIFSNVSIRLISDEVIKRWDKNYQGLDFGWTPDPLAWGRMYYDKTRKRLYIYDEIYKLTLSNGKLYDALRNKGYHRDMTTADSEEPRSINELQELGMRIQKARKGPGSVDHGIKWLASLDAIIIDDQRCPNAAREFLTYELEPDGKGGFKSQYPDKNNHTIDMTRYAMESEMTGRGVKVVNKKKVGIR</sequence>
<dbReference type="Pfam" id="PF04466">
    <property type="entry name" value="Terminase_3"/>
    <property type="match status" value="1"/>
</dbReference>
<organism evidence="3 4">
    <name type="scientific">Pelosinus propionicus DSM 13327</name>
    <dbReference type="NCBI Taxonomy" id="1123291"/>
    <lineage>
        <taxon>Bacteria</taxon>
        <taxon>Bacillati</taxon>
        <taxon>Bacillota</taxon>
        <taxon>Negativicutes</taxon>
        <taxon>Selenomonadales</taxon>
        <taxon>Sporomusaceae</taxon>
        <taxon>Pelosinus</taxon>
    </lineage>
</organism>
<dbReference type="PANTHER" id="PTHR39184:SF1">
    <property type="entry name" value="PBSX PHAGE TERMINASE LARGE SUBUNIT"/>
    <property type="match status" value="1"/>
</dbReference>
<reference evidence="4" key="1">
    <citation type="submission" date="2016-10" db="EMBL/GenBank/DDBJ databases">
        <authorList>
            <person name="Varghese N."/>
            <person name="Submissions S."/>
        </authorList>
    </citation>
    <scope>NUCLEOTIDE SEQUENCE [LARGE SCALE GENOMIC DNA]</scope>
    <source>
        <strain evidence="4">DSM 13327</strain>
    </source>
</reference>
<protein>
    <submittedName>
        <fullName evidence="3">Phage terminase, large subunit, PBSX family</fullName>
    </submittedName>
</protein>
<dbReference type="PANTHER" id="PTHR39184">
    <property type="match status" value="1"/>
</dbReference>
<dbReference type="Proteomes" id="UP000199520">
    <property type="component" value="Unassembled WGS sequence"/>
</dbReference>
<dbReference type="Gene3D" id="3.40.50.300">
    <property type="entry name" value="P-loop containing nucleotide triphosphate hydrolases"/>
    <property type="match status" value="1"/>
</dbReference>
<feature type="domain" description="Phage terminase large subunit C-terminal" evidence="2">
    <location>
        <begin position="268"/>
        <end position="410"/>
    </location>
</feature>
<gene>
    <name evidence="3" type="ORF">SAMN04490355_11132</name>
</gene>
<evidence type="ECO:0000259" key="2">
    <source>
        <dbReference type="Pfam" id="PF17288"/>
    </source>
</evidence>
<dbReference type="AlphaFoldDB" id="A0A1I4QMF6"/>
<dbReference type="InterPro" id="IPR035412">
    <property type="entry name" value="Terminase_L_N"/>
</dbReference>
<evidence type="ECO:0000259" key="1">
    <source>
        <dbReference type="Pfam" id="PF04466"/>
    </source>
</evidence>
<evidence type="ECO:0000313" key="3">
    <source>
        <dbReference type="EMBL" id="SFM41227.1"/>
    </source>
</evidence>
<dbReference type="InterPro" id="IPR006437">
    <property type="entry name" value="Phage_terminase_lsu"/>
</dbReference>
<dbReference type="NCBIfam" id="TIGR01547">
    <property type="entry name" value="phage_term_2"/>
    <property type="match status" value="1"/>
</dbReference>